<dbReference type="InterPro" id="IPR006148">
    <property type="entry name" value="Glc/Gal-6P_isomerase"/>
</dbReference>
<dbReference type="SUPFAM" id="SSF100950">
    <property type="entry name" value="NagB/RpiA/CoA transferase-like"/>
    <property type="match status" value="1"/>
</dbReference>
<comment type="catalytic activity">
    <reaction evidence="1 7">
        <text>6-phospho-D-glucono-1,5-lactone + H2O = 6-phospho-D-gluconate + H(+)</text>
        <dbReference type="Rhea" id="RHEA:12556"/>
        <dbReference type="ChEBI" id="CHEBI:15377"/>
        <dbReference type="ChEBI" id="CHEBI:15378"/>
        <dbReference type="ChEBI" id="CHEBI:57955"/>
        <dbReference type="ChEBI" id="CHEBI:58759"/>
        <dbReference type="EC" id="3.1.1.31"/>
    </reaction>
</comment>
<comment type="pathway">
    <text evidence="3 7">Carbohydrate degradation; pentose phosphate pathway; D-ribulose 5-phosphate from D-glucose 6-phosphate (oxidative stage): step 2/3.</text>
</comment>
<dbReference type="EC" id="3.1.1.31" evidence="5 7"/>
<name>A0ABS7UGI0_9ACTN</name>
<dbReference type="PANTHER" id="PTHR11054:SF0">
    <property type="entry name" value="6-PHOSPHOGLUCONOLACTONASE"/>
    <property type="match status" value="1"/>
</dbReference>
<evidence type="ECO:0000256" key="7">
    <source>
        <dbReference type="RuleBase" id="RU365095"/>
    </source>
</evidence>
<evidence type="ECO:0000256" key="2">
    <source>
        <dbReference type="ARBA" id="ARBA00002681"/>
    </source>
</evidence>
<protein>
    <recommendedName>
        <fullName evidence="6 7">6-phosphogluconolactonase</fullName>
        <shortName evidence="7">6PGL</shortName>
        <ecNumber evidence="5 7">3.1.1.31</ecNumber>
    </recommendedName>
</protein>
<dbReference type="InterPro" id="IPR005900">
    <property type="entry name" value="6-phosphogluconolactonase_DevB"/>
</dbReference>
<evidence type="ECO:0000313" key="9">
    <source>
        <dbReference type="EMBL" id="MBZ5739987.1"/>
    </source>
</evidence>
<evidence type="ECO:0000256" key="5">
    <source>
        <dbReference type="ARBA" id="ARBA00013198"/>
    </source>
</evidence>
<dbReference type="RefSeq" id="WP_224124342.1">
    <property type="nucleotide sequence ID" value="NZ_JAIQZJ010000011.1"/>
</dbReference>
<dbReference type="NCBIfam" id="TIGR01198">
    <property type="entry name" value="pgl"/>
    <property type="match status" value="1"/>
</dbReference>
<dbReference type="Gene3D" id="3.40.50.1360">
    <property type="match status" value="1"/>
</dbReference>
<gene>
    <name evidence="7 9" type="primary">pgl</name>
    <name evidence="9" type="ORF">K8U61_17565</name>
</gene>
<organism evidence="9 10">
    <name type="scientific">Nocardioides mangrovi</name>
    <dbReference type="NCBI Taxonomy" id="2874580"/>
    <lineage>
        <taxon>Bacteria</taxon>
        <taxon>Bacillati</taxon>
        <taxon>Actinomycetota</taxon>
        <taxon>Actinomycetes</taxon>
        <taxon>Propionibacteriales</taxon>
        <taxon>Nocardioidaceae</taxon>
        <taxon>Nocardioides</taxon>
    </lineage>
</organism>
<sequence>MTTEPHVEPRIEVHPDAAALATAVAGELLSRLADAQAGGTLPHIALTGGTIAEDIHREIARLSPDSDVDWSRVALWWGDERFVAPDSPDRNAGQARAAFIDAVGVDRAHVHEMPSTADAADVDAGAAAYEAELRAHGSGEFEIVMLGIGPDGHIASLFPGFPQLDADGIAVGVTGSPKPPPERVSLTFPALRRARSVWFLVSGSGKAQAVAAALGGAELHDIPAAGVTGREETIWFLDREAASSL</sequence>
<comment type="similarity">
    <text evidence="4 7">Belongs to the glucosamine/galactosamine-6-phosphate isomerase family. 6-phosphogluconolactonase subfamily.</text>
</comment>
<evidence type="ECO:0000256" key="1">
    <source>
        <dbReference type="ARBA" id="ARBA00000832"/>
    </source>
</evidence>
<comment type="caution">
    <text evidence="9">The sequence shown here is derived from an EMBL/GenBank/DDBJ whole genome shotgun (WGS) entry which is preliminary data.</text>
</comment>
<comment type="function">
    <text evidence="2 7">Hydrolysis of 6-phosphogluconolactone to 6-phosphogluconate.</text>
</comment>
<dbReference type="GO" id="GO:0017057">
    <property type="term" value="F:6-phosphogluconolactonase activity"/>
    <property type="evidence" value="ECO:0007669"/>
    <property type="project" value="UniProtKB-EC"/>
</dbReference>
<dbReference type="InterPro" id="IPR039104">
    <property type="entry name" value="6PGL"/>
</dbReference>
<evidence type="ECO:0000256" key="6">
    <source>
        <dbReference type="ARBA" id="ARBA00020337"/>
    </source>
</evidence>
<dbReference type="Proteomes" id="UP000780875">
    <property type="component" value="Unassembled WGS sequence"/>
</dbReference>
<keyword evidence="7 9" id="KW-0378">Hydrolase</keyword>
<evidence type="ECO:0000256" key="3">
    <source>
        <dbReference type="ARBA" id="ARBA00004961"/>
    </source>
</evidence>
<keyword evidence="10" id="KW-1185">Reference proteome</keyword>
<evidence type="ECO:0000259" key="8">
    <source>
        <dbReference type="Pfam" id="PF01182"/>
    </source>
</evidence>
<dbReference type="PANTHER" id="PTHR11054">
    <property type="entry name" value="6-PHOSPHOGLUCONOLACTONASE"/>
    <property type="match status" value="1"/>
</dbReference>
<evidence type="ECO:0000313" key="10">
    <source>
        <dbReference type="Proteomes" id="UP000780875"/>
    </source>
</evidence>
<dbReference type="Pfam" id="PF01182">
    <property type="entry name" value="Glucosamine_iso"/>
    <property type="match status" value="1"/>
</dbReference>
<dbReference type="EMBL" id="JAIQZJ010000011">
    <property type="protein sequence ID" value="MBZ5739987.1"/>
    <property type="molecule type" value="Genomic_DNA"/>
</dbReference>
<evidence type="ECO:0000256" key="4">
    <source>
        <dbReference type="ARBA" id="ARBA00010662"/>
    </source>
</evidence>
<reference evidence="9 10" key="1">
    <citation type="submission" date="2021-09" db="EMBL/GenBank/DDBJ databases">
        <title>Whole genome sequence of Nocardioides sp. GBK3QG-3.</title>
        <authorList>
            <person name="Tuo L."/>
        </authorList>
    </citation>
    <scope>NUCLEOTIDE SEQUENCE [LARGE SCALE GENOMIC DNA]</scope>
    <source>
        <strain evidence="9 10">GBK3QG-3</strain>
    </source>
</reference>
<accession>A0ABS7UGI0</accession>
<dbReference type="CDD" id="cd01400">
    <property type="entry name" value="6PGL"/>
    <property type="match status" value="1"/>
</dbReference>
<proteinExistence type="inferred from homology"/>
<feature type="domain" description="Glucosamine/galactosamine-6-phosphate isomerase" evidence="8">
    <location>
        <begin position="15"/>
        <end position="235"/>
    </location>
</feature>
<dbReference type="InterPro" id="IPR037171">
    <property type="entry name" value="NagB/RpiA_transferase-like"/>
</dbReference>